<dbReference type="InterPro" id="IPR032535">
    <property type="entry name" value="Oberon_CC"/>
</dbReference>
<name>A0ABS8UYA1_DATST</name>
<keyword evidence="1" id="KW-0175">Coiled coil</keyword>
<protein>
    <recommendedName>
        <fullName evidence="3">Oberon coiled-coil region domain-containing protein</fullName>
    </recommendedName>
</protein>
<sequence>MLPPRPSGLPRSLFLASSDARASNDNHDPRMNSDAESSDSLLRVLVQEIHGPLLILLLKILESDKLRVHVKRDTAERDQKDGLIKSSEAGNNGRMIPPQEACNRIAAVVQEAVQTMEIVADEKMRMLKKVAKLETCDHELEEKAKEVAELKLEEAAKRLQIDELESICQA</sequence>
<accession>A0ABS8UYA1</accession>
<dbReference type="EMBL" id="JACEIK010002996">
    <property type="protein sequence ID" value="MCD9639845.1"/>
    <property type="molecule type" value="Genomic_DNA"/>
</dbReference>
<feature type="region of interest" description="Disordered" evidence="2">
    <location>
        <begin position="1"/>
        <end position="35"/>
    </location>
</feature>
<evidence type="ECO:0000313" key="4">
    <source>
        <dbReference type="EMBL" id="MCD9639845.1"/>
    </source>
</evidence>
<reference evidence="4 5" key="1">
    <citation type="journal article" date="2021" name="BMC Genomics">
        <title>Datura genome reveals duplications of psychoactive alkaloid biosynthetic genes and high mutation rate following tissue culture.</title>
        <authorList>
            <person name="Rajewski A."/>
            <person name="Carter-House D."/>
            <person name="Stajich J."/>
            <person name="Litt A."/>
        </authorList>
    </citation>
    <scope>NUCLEOTIDE SEQUENCE [LARGE SCALE GENOMIC DNA]</scope>
    <source>
        <strain evidence="4">AR-01</strain>
    </source>
</reference>
<comment type="caution">
    <text evidence="4">The sequence shown here is derived from an EMBL/GenBank/DDBJ whole genome shotgun (WGS) entry which is preliminary data.</text>
</comment>
<organism evidence="4 5">
    <name type="scientific">Datura stramonium</name>
    <name type="common">Jimsonweed</name>
    <name type="synonym">Common thornapple</name>
    <dbReference type="NCBI Taxonomy" id="4076"/>
    <lineage>
        <taxon>Eukaryota</taxon>
        <taxon>Viridiplantae</taxon>
        <taxon>Streptophyta</taxon>
        <taxon>Embryophyta</taxon>
        <taxon>Tracheophyta</taxon>
        <taxon>Spermatophyta</taxon>
        <taxon>Magnoliopsida</taxon>
        <taxon>eudicotyledons</taxon>
        <taxon>Gunneridae</taxon>
        <taxon>Pentapetalae</taxon>
        <taxon>asterids</taxon>
        <taxon>lamiids</taxon>
        <taxon>Solanales</taxon>
        <taxon>Solanaceae</taxon>
        <taxon>Solanoideae</taxon>
        <taxon>Datureae</taxon>
        <taxon>Datura</taxon>
    </lineage>
</organism>
<feature type="domain" description="Oberon coiled-coil region" evidence="3">
    <location>
        <begin position="131"/>
        <end position="168"/>
    </location>
</feature>
<feature type="coiled-coil region" evidence="1">
    <location>
        <begin position="133"/>
        <end position="167"/>
    </location>
</feature>
<evidence type="ECO:0000259" key="3">
    <source>
        <dbReference type="Pfam" id="PF16312"/>
    </source>
</evidence>
<evidence type="ECO:0000313" key="5">
    <source>
        <dbReference type="Proteomes" id="UP000823775"/>
    </source>
</evidence>
<evidence type="ECO:0000256" key="2">
    <source>
        <dbReference type="SAM" id="MobiDB-lite"/>
    </source>
</evidence>
<evidence type="ECO:0000256" key="1">
    <source>
        <dbReference type="SAM" id="Coils"/>
    </source>
</evidence>
<keyword evidence="5" id="KW-1185">Reference proteome</keyword>
<feature type="compositionally biased region" description="Basic and acidic residues" evidence="2">
    <location>
        <begin position="22"/>
        <end position="33"/>
    </location>
</feature>
<dbReference type="Proteomes" id="UP000823775">
    <property type="component" value="Unassembled WGS sequence"/>
</dbReference>
<gene>
    <name evidence="4" type="ORF">HAX54_024591</name>
</gene>
<proteinExistence type="predicted"/>
<dbReference type="Pfam" id="PF16312">
    <property type="entry name" value="Oberon_cc"/>
    <property type="match status" value="1"/>
</dbReference>